<dbReference type="EMBL" id="WHWC01000004">
    <property type="protein sequence ID" value="KAG8383745.1"/>
    <property type="molecule type" value="Genomic_DNA"/>
</dbReference>
<sequence length="99" mass="11362">MVKRFVASIVVGFAKFRGKMANQSSAALRDRILELEMRSRRIEGFLDTSLEPSYTPLFEAPQVVLKIADFIKVWLFVEGRIVLVAEDLSELQDVVDWMQ</sequence>
<organism evidence="1 2">
    <name type="scientific">Buddleja alternifolia</name>
    <dbReference type="NCBI Taxonomy" id="168488"/>
    <lineage>
        <taxon>Eukaryota</taxon>
        <taxon>Viridiplantae</taxon>
        <taxon>Streptophyta</taxon>
        <taxon>Embryophyta</taxon>
        <taxon>Tracheophyta</taxon>
        <taxon>Spermatophyta</taxon>
        <taxon>Magnoliopsida</taxon>
        <taxon>eudicotyledons</taxon>
        <taxon>Gunneridae</taxon>
        <taxon>Pentapetalae</taxon>
        <taxon>asterids</taxon>
        <taxon>lamiids</taxon>
        <taxon>Lamiales</taxon>
        <taxon>Scrophulariaceae</taxon>
        <taxon>Buddlejeae</taxon>
        <taxon>Buddleja</taxon>
    </lineage>
</organism>
<dbReference type="AlphaFoldDB" id="A0AAV6XXJ4"/>
<name>A0AAV6XXJ4_9LAMI</name>
<keyword evidence="2" id="KW-1185">Reference proteome</keyword>
<dbReference type="Proteomes" id="UP000826271">
    <property type="component" value="Unassembled WGS sequence"/>
</dbReference>
<protein>
    <submittedName>
        <fullName evidence="1">Uncharacterized protein</fullName>
    </submittedName>
</protein>
<reference evidence="1" key="1">
    <citation type="submission" date="2019-10" db="EMBL/GenBank/DDBJ databases">
        <authorList>
            <person name="Zhang R."/>
            <person name="Pan Y."/>
            <person name="Wang J."/>
            <person name="Ma R."/>
            <person name="Yu S."/>
        </authorList>
    </citation>
    <scope>NUCLEOTIDE SEQUENCE</scope>
    <source>
        <strain evidence="1">LA-IB0</strain>
        <tissue evidence="1">Leaf</tissue>
    </source>
</reference>
<gene>
    <name evidence="1" type="ORF">BUALT_Bualt04G0045800</name>
</gene>
<evidence type="ECO:0000313" key="1">
    <source>
        <dbReference type="EMBL" id="KAG8383745.1"/>
    </source>
</evidence>
<comment type="caution">
    <text evidence="1">The sequence shown here is derived from an EMBL/GenBank/DDBJ whole genome shotgun (WGS) entry which is preliminary data.</text>
</comment>
<accession>A0AAV6XXJ4</accession>
<evidence type="ECO:0000313" key="2">
    <source>
        <dbReference type="Proteomes" id="UP000826271"/>
    </source>
</evidence>
<proteinExistence type="predicted"/>